<dbReference type="PANTHER" id="PTHR23502">
    <property type="entry name" value="MAJOR FACILITATOR SUPERFAMILY"/>
    <property type="match status" value="1"/>
</dbReference>
<feature type="transmembrane region" description="Helical" evidence="9">
    <location>
        <begin position="670"/>
        <end position="693"/>
    </location>
</feature>
<evidence type="ECO:0000256" key="3">
    <source>
        <dbReference type="ARBA" id="ARBA00008335"/>
    </source>
</evidence>
<reference evidence="11 12" key="1">
    <citation type="journal article" date="2016" name="Front. Microbiol.">
        <title>Genome and transcriptome sequences reveal the specific parasitism of the nematophagous Purpureocillium lilacinum 36-1.</title>
        <authorList>
            <person name="Xie J."/>
            <person name="Li S."/>
            <person name="Mo C."/>
            <person name="Xiao X."/>
            <person name="Peng D."/>
            <person name="Wang G."/>
            <person name="Xiao Y."/>
        </authorList>
    </citation>
    <scope>NUCLEOTIDE SEQUENCE [LARGE SCALE GENOMIC DNA]</scope>
    <source>
        <strain evidence="11 12">36-1</strain>
    </source>
</reference>
<evidence type="ECO:0000256" key="2">
    <source>
        <dbReference type="ARBA" id="ARBA00004236"/>
    </source>
</evidence>
<feature type="region of interest" description="Disordered" evidence="8">
    <location>
        <begin position="173"/>
        <end position="278"/>
    </location>
</feature>
<name>A0A2U3EPS4_PURLI</name>
<evidence type="ECO:0000256" key="9">
    <source>
        <dbReference type="SAM" id="Phobius"/>
    </source>
</evidence>
<dbReference type="PROSITE" id="PS00216">
    <property type="entry name" value="SUGAR_TRANSPORT_1"/>
    <property type="match status" value="1"/>
</dbReference>
<organism evidence="11 12">
    <name type="scientific">Purpureocillium lilacinum</name>
    <name type="common">Paecilomyces lilacinus</name>
    <dbReference type="NCBI Taxonomy" id="33203"/>
    <lineage>
        <taxon>Eukaryota</taxon>
        <taxon>Fungi</taxon>
        <taxon>Dikarya</taxon>
        <taxon>Ascomycota</taxon>
        <taxon>Pezizomycotina</taxon>
        <taxon>Sordariomycetes</taxon>
        <taxon>Hypocreomycetidae</taxon>
        <taxon>Hypocreales</taxon>
        <taxon>Ophiocordycipitaceae</taxon>
        <taxon>Purpureocillium</taxon>
    </lineage>
</organism>
<feature type="transmembrane region" description="Helical" evidence="9">
    <location>
        <begin position="422"/>
        <end position="445"/>
    </location>
</feature>
<dbReference type="Pfam" id="PF07690">
    <property type="entry name" value="MFS_1"/>
    <property type="match status" value="1"/>
</dbReference>
<evidence type="ECO:0000256" key="6">
    <source>
        <dbReference type="ARBA" id="ARBA00022989"/>
    </source>
</evidence>
<feature type="transmembrane region" description="Helical" evidence="9">
    <location>
        <begin position="295"/>
        <end position="316"/>
    </location>
</feature>
<keyword evidence="4" id="KW-1003">Cell membrane</keyword>
<evidence type="ECO:0000313" key="12">
    <source>
        <dbReference type="Proteomes" id="UP000245956"/>
    </source>
</evidence>
<feature type="transmembrane region" description="Helical" evidence="9">
    <location>
        <begin position="705"/>
        <end position="725"/>
    </location>
</feature>
<dbReference type="InterPro" id="IPR036259">
    <property type="entry name" value="MFS_trans_sf"/>
</dbReference>
<feature type="transmembrane region" description="Helical" evidence="9">
    <location>
        <begin position="363"/>
        <end position="381"/>
    </location>
</feature>
<gene>
    <name evidence="11" type="ORF">PCL_03696</name>
</gene>
<feature type="region of interest" description="Disordered" evidence="8">
    <location>
        <begin position="1488"/>
        <end position="1507"/>
    </location>
</feature>
<evidence type="ECO:0000313" key="11">
    <source>
        <dbReference type="EMBL" id="PWI76502.1"/>
    </source>
</evidence>
<dbReference type="FunFam" id="1.20.1250.20:FF:000082">
    <property type="entry name" value="MFS multidrug transporter, putative"/>
    <property type="match status" value="1"/>
</dbReference>
<evidence type="ECO:0000256" key="5">
    <source>
        <dbReference type="ARBA" id="ARBA00022692"/>
    </source>
</evidence>
<dbReference type="PANTHER" id="PTHR23502:SF7">
    <property type="entry name" value="DRUG_PROTON ANTIPORTER YHK8-RELATED"/>
    <property type="match status" value="1"/>
</dbReference>
<dbReference type="GO" id="GO:0005886">
    <property type="term" value="C:plasma membrane"/>
    <property type="evidence" value="ECO:0007669"/>
    <property type="project" value="UniProtKB-SubCell"/>
</dbReference>
<dbReference type="PROSITE" id="PS50850">
    <property type="entry name" value="MFS"/>
    <property type="match status" value="1"/>
</dbReference>
<feature type="transmembrane region" description="Helical" evidence="9">
    <location>
        <begin position="566"/>
        <end position="585"/>
    </location>
</feature>
<keyword evidence="5 9" id="KW-0812">Transmembrane</keyword>
<dbReference type="GO" id="GO:0042908">
    <property type="term" value="P:xenobiotic transport"/>
    <property type="evidence" value="ECO:0007669"/>
    <property type="project" value="UniProtKB-ARBA"/>
</dbReference>
<feature type="compositionally biased region" description="Polar residues" evidence="8">
    <location>
        <begin position="1684"/>
        <end position="1700"/>
    </location>
</feature>
<dbReference type="InterPro" id="IPR005829">
    <property type="entry name" value="Sugar_transporter_CS"/>
</dbReference>
<feature type="compositionally biased region" description="Basic and acidic residues" evidence="8">
    <location>
        <begin position="93"/>
        <end position="118"/>
    </location>
</feature>
<dbReference type="Gene3D" id="1.20.1250.20">
    <property type="entry name" value="MFS general substrate transporter like domains"/>
    <property type="match status" value="1"/>
</dbReference>
<dbReference type="GO" id="GO:0022857">
    <property type="term" value="F:transmembrane transporter activity"/>
    <property type="evidence" value="ECO:0007669"/>
    <property type="project" value="InterPro"/>
</dbReference>
<dbReference type="InterPro" id="IPR011701">
    <property type="entry name" value="MFS"/>
</dbReference>
<evidence type="ECO:0000259" key="10">
    <source>
        <dbReference type="PROSITE" id="PS50850"/>
    </source>
</evidence>
<keyword evidence="6 9" id="KW-1133">Transmembrane helix</keyword>
<dbReference type="InterPro" id="IPR020846">
    <property type="entry name" value="MFS_dom"/>
</dbReference>
<dbReference type="CDD" id="cd17323">
    <property type="entry name" value="MFS_Tpo1_MDR_like"/>
    <property type="match status" value="1"/>
</dbReference>
<feature type="transmembrane region" description="Helical" evidence="9">
    <location>
        <begin position="521"/>
        <end position="546"/>
    </location>
</feature>
<keyword evidence="7 9" id="KW-0472">Membrane</keyword>
<dbReference type="SUPFAM" id="SSF103473">
    <property type="entry name" value="MFS general substrate transporter"/>
    <property type="match status" value="1"/>
</dbReference>
<evidence type="ECO:0000256" key="1">
    <source>
        <dbReference type="ARBA" id="ARBA00004141"/>
    </source>
</evidence>
<feature type="region of interest" description="Disordered" evidence="8">
    <location>
        <begin position="53"/>
        <end position="118"/>
    </location>
</feature>
<feature type="region of interest" description="Disordered" evidence="8">
    <location>
        <begin position="1344"/>
        <end position="1375"/>
    </location>
</feature>
<feature type="domain" description="Major facilitator superfamily (MFS) profile" evidence="10">
    <location>
        <begin position="297"/>
        <end position="731"/>
    </location>
</feature>
<feature type="transmembrane region" description="Helical" evidence="9">
    <location>
        <begin position="331"/>
        <end position="351"/>
    </location>
</feature>
<evidence type="ECO:0000256" key="7">
    <source>
        <dbReference type="ARBA" id="ARBA00023136"/>
    </source>
</evidence>
<dbReference type="Proteomes" id="UP000245956">
    <property type="component" value="Unassembled WGS sequence"/>
</dbReference>
<feature type="compositionally biased region" description="Basic residues" evidence="8">
    <location>
        <begin position="1067"/>
        <end position="1082"/>
    </location>
</feature>
<evidence type="ECO:0000256" key="4">
    <source>
        <dbReference type="ARBA" id="ARBA00022475"/>
    </source>
</evidence>
<feature type="compositionally biased region" description="Polar residues" evidence="8">
    <location>
        <begin position="65"/>
        <end position="77"/>
    </location>
</feature>
<accession>A0A2U3EPS4</accession>
<feature type="transmembrane region" description="Helical" evidence="9">
    <location>
        <begin position="451"/>
        <end position="471"/>
    </location>
</feature>
<dbReference type="GO" id="GO:0140115">
    <property type="term" value="P:export across plasma membrane"/>
    <property type="evidence" value="ECO:0007669"/>
    <property type="project" value="UniProtKB-ARBA"/>
</dbReference>
<dbReference type="EMBL" id="LCWV01000001">
    <property type="protein sequence ID" value="PWI76502.1"/>
    <property type="molecule type" value="Genomic_DNA"/>
</dbReference>
<comment type="subcellular location">
    <subcellularLocation>
        <location evidence="2">Cell membrane</location>
    </subcellularLocation>
    <subcellularLocation>
        <location evidence="1">Membrane</location>
        <topology evidence="1">Multi-pass membrane protein</topology>
    </subcellularLocation>
</comment>
<feature type="compositionally biased region" description="Basic and acidic residues" evidence="8">
    <location>
        <begin position="181"/>
        <end position="191"/>
    </location>
</feature>
<comment type="caution">
    <text evidence="11">The sequence shown here is derived from an EMBL/GenBank/DDBJ whole genome shotgun (WGS) entry which is preliminary data.</text>
</comment>
<sequence length="1776" mass="192864">MGVDWTKNTLPLAVYAPSRKTTEKLFPHHQPLSLFSLHMLITGLGNGPARQAIHRPSPSADRHFCSSSTLHTGTSRTAPPRGSTDSALRAASPKREARPCRRHLRDPQKKEGSTYEPIKKVVELGRPRNAPFLSPGRVIIPLRKLPGYSPTHSLTRPLRPSASEPSMGVEVRFPESMTMTMDERKPPRDDGVTGDNDNAPNGGGDAELQLRRSATSSSTAPARPLYRIRSQNGYGVSDEPSGESDGDGGAAAAPAPGPGADGRGASSEKDPFEVGWENGDSDPLCPRSFSKARKWLIVFIVSHVSLCVTCASSIYTSTYAKMEAEFGNSRIVSVLGLSTFVLGISFGPMFLSPLSEFYGRRPIYLVAWTTYLVWLVPQAVARNVAVVLVFRFFDGFSGSAFLAVSGGTVGDLFARHELQAPMALFSVSPFIGPSLGPLLGGFINYNVDWRWTYYVLLIWSFALWLAIVFLVPETYHPILLRNKARALRKQTGDSRWTAPSERVKKSMARAIGRSLLRPFQLLLFEPMCLNLCLFSAILLGILYLFFGAFPLVFGNNHGFNVWQTGLAFLGIMVSMLLGVATDPLWHRIRARLIRKYERETGVSGASEPEFRLPPAILGSLLAPAGLFMFGWSTYPWVHWIVPIIGSAIFGMGNVLLFTGIFTFLVDAYPLYAASALAANAFVRCLFAAAFPLFGDQMYKKLGYQWASSLLAFLTVAMLPFPYIFFRLPTADRAAQSLSRAACRLLPPARCTTTDERGEPSEHLGSASAFRCPSHDAEMAPRLVTPRHGLTNKPFGSGRRVSPVGASSTSLAYLGWRVSKIRSLTPCACRSNGSQHLQLEADWGRRAWMGGPRRRGWQLGLTPRRRPLEAPSSFMPRTGIKQAGCIDVRGPRPRGGGVRVRGYALLPHMPEAAKHGRSMWPCANGPRSPPGLGSDATAGSRRTCTEACTSMRMWASLRAARLDGGGGGGSSRRTDSDSGACVEGRGGAWKAWGRRSARLSVNASPYRGGGGGGGGECGLMVKMPGRRGFGGRRIIRPQLTAHEQQYPHNAVGRSLNLWGLDSLVRAPRPRRAGRQAGHRRKGASPRFPEKSAAVSPRASAAGSKETCCRSNASPGARRLADQHGHSPGCWHSCCWWMKNRYEVLPATLDSAPGQQATKFDARAARGPMPQDMKIDSCASPCLSVPFQARPTASGMARSLSWRRTTVINEAALGNCPRAVVDELPSIPSRSRHPGLARWSESWCCGSAPLLPRVLSRCCWRLAEDGIRCTSLLAHCGVPQRPRYRVPALRGQCSGRPGTNGLHSRRTRLPATCPPAHLTLEVLQARPLPRGGEAPRLRAGNLASIPSCDALKTPHSGDMPAERRSTSPSAHPSNGPAEQLTEALAGIGSCFPPRFHPIPSLPIHAPSLTQHQPPTPCLLSRTSSFASLSPLARRHRPHEIPVNLFAPLESKYFASRLRRRPWAPGTWVCVCVSACVRAGSARMPHLCATPAAQPPRAPTTTPTPTPARPLVRDARLYDAFVSAPPRPAQRPADPFARQWSMRAGTWATDPPPAGVLLVHIYVQQESRPRLLSAASRAESPLRNQHINVAASAVPTSWVRLRAASERPPPVSHAADLDAAQLTTAARVTRERHALGPSPLHWTSPALPLLRIRADIDVQEPCFGRVPDHLDGRSQRSAAPLPARLLSQAQSHARGSACLSQSARAPADRRLGAHSTSPIPKPRWTLCAKPPPPSHRTRRSWTSGLTPPPQLCATEAHAGVVSQPLGWPREPSSWSPERA</sequence>
<feature type="compositionally biased region" description="Low complexity" evidence="8">
    <location>
        <begin position="211"/>
        <end position="224"/>
    </location>
</feature>
<feature type="region of interest" description="Disordered" evidence="8">
    <location>
        <begin position="1067"/>
        <end position="1105"/>
    </location>
</feature>
<protein>
    <recommendedName>
        <fullName evidence="10">Major facilitator superfamily (MFS) profile domain-containing protein</fullName>
    </recommendedName>
</protein>
<feature type="region of interest" description="Disordered" evidence="8">
    <location>
        <begin position="1684"/>
        <end position="1776"/>
    </location>
</feature>
<comment type="similarity">
    <text evidence="3">Belongs to the major facilitator superfamily.</text>
</comment>
<evidence type="ECO:0000256" key="8">
    <source>
        <dbReference type="SAM" id="MobiDB-lite"/>
    </source>
</evidence>
<feature type="compositionally biased region" description="Pro residues" evidence="8">
    <location>
        <begin position="1490"/>
        <end position="1505"/>
    </location>
</feature>
<feature type="transmembrane region" description="Helical" evidence="9">
    <location>
        <begin position="636"/>
        <end position="664"/>
    </location>
</feature>
<feature type="transmembrane region" description="Helical" evidence="9">
    <location>
        <begin position="387"/>
        <end position="410"/>
    </location>
</feature>
<proteinExistence type="inferred from homology"/>